<accession>A0ABP8XUK8</accession>
<reference evidence="2" key="1">
    <citation type="journal article" date="2019" name="Int. J. Syst. Evol. Microbiol.">
        <title>The Global Catalogue of Microorganisms (GCM) 10K type strain sequencing project: providing services to taxonomists for standard genome sequencing and annotation.</title>
        <authorList>
            <consortium name="The Broad Institute Genomics Platform"/>
            <consortium name="The Broad Institute Genome Sequencing Center for Infectious Disease"/>
            <person name="Wu L."/>
            <person name="Ma J."/>
        </authorList>
    </citation>
    <scope>NUCLEOTIDE SEQUENCE [LARGE SCALE GENOMIC DNA]</scope>
    <source>
        <strain evidence="2">JCM 18961</strain>
    </source>
</reference>
<gene>
    <name evidence="1" type="ORF">GCM10025782_10000</name>
</gene>
<sequence>MGTKQTGPLFVTPIFWTPAGHTMDPAYTSIIRKYLADVAADSGSHTNVYSTLNEYFGSNGVMRYKMKLTKAVTDTAPLPADGCEVAANDTSNIYADLSGYDACLDDSQVIAETNRIVAAKDMPVDYGHIYVMFLPKHVESCFFAGSTLTADNACTINHQPSAAYCAYHNQDTGQGTVYANMPFPVYLSPVGYTCGSNARGHGIIESPNGNPDADTEISPTSHEIMEAATDPDTVTGWYDRTGYENGDECAYVYGTMSGTAGSRYNQVINGHRYLTQEEFSNRDFALTGRGCLQYEG</sequence>
<dbReference type="EMBL" id="BAABLO010000004">
    <property type="protein sequence ID" value="GAA4715382.1"/>
    <property type="molecule type" value="Genomic_DNA"/>
</dbReference>
<evidence type="ECO:0000313" key="1">
    <source>
        <dbReference type="EMBL" id="GAA4715382.1"/>
    </source>
</evidence>
<keyword evidence="2" id="KW-1185">Reference proteome</keyword>
<dbReference type="Proteomes" id="UP001500556">
    <property type="component" value="Unassembled WGS sequence"/>
</dbReference>
<name>A0ABP8XUK8_9MICO</name>
<protein>
    <submittedName>
        <fullName evidence="1">Uncharacterized protein</fullName>
    </submittedName>
</protein>
<comment type="caution">
    <text evidence="1">The sequence shown here is derived from an EMBL/GenBank/DDBJ whole genome shotgun (WGS) entry which is preliminary data.</text>
</comment>
<evidence type="ECO:0000313" key="2">
    <source>
        <dbReference type="Proteomes" id="UP001500556"/>
    </source>
</evidence>
<organism evidence="1 2">
    <name type="scientific">Pedococcus ginsenosidimutans</name>
    <dbReference type="NCBI Taxonomy" id="490570"/>
    <lineage>
        <taxon>Bacteria</taxon>
        <taxon>Bacillati</taxon>
        <taxon>Actinomycetota</taxon>
        <taxon>Actinomycetes</taxon>
        <taxon>Micrococcales</taxon>
        <taxon>Intrasporangiaceae</taxon>
        <taxon>Pedococcus</taxon>
    </lineage>
</organism>
<proteinExistence type="predicted"/>